<dbReference type="AlphaFoldDB" id="A0A4R2ITH8"/>
<evidence type="ECO:0000313" key="1">
    <source>
        <dbReference type="EMBL" id="TCO47852.1"/>
    </source>
</evidence>
<name>A0A4R2ITH8_9ACTN</name>
<comment type="caution">
    <text evidence="1">The sequence shown here is derived from an EMBL/GenBank/DDBJ whole genome shotgun (WGS) entry which is preliminary data.</text>
</comment>
<keyword evidence="2" id="KW-1185">Reference proteome</keyword>
<proteinExistence type="predicted"/>
<accession>A0A4R2ITH8</accession>
<organism evidence="1 2">
    <name type="scientific">Kribbella antiqua</name>
    <dbReference type="NCBI Taxonomy" id="2512217"/>
    <lineage>
        <taxon>Bacteria</taxon>
        <taxon>Bacillati</taxon>
        <taxon>Actinomycetota</taxon>
        <taxon>Actinomycetes</taxon>
        <taxon>Propionibacteriales</taxon>
        <taxon>Kribbellaceae</taxon>
        <taxon>Kribbella</taxon>
    </lineage>
</organism>
<dbReference type="Proteomes" id="UP000295573">
    <property type="component" value="Unassembled WGS sequence"/>
</dbReference>
<sequence length="264" mass="28710">MGVSQAFKLFAEEWLKRYLYDQPHGPANALGVATALDLPVQQGGGGVAAFGSVVDYMDSGDEQLLDVLHYTVLVIERGDVTFRPPSPWEVLERHLAFAGSVWSATEHGLVNRAEQTAVDAMTTATRPADKASAHLVEAWRKAYDRDGDPSDAWDHAIKAVEEILLPIVIPAQDQAKIGQVLGELGSKGQQWDVGLQFNADAPPRTPPVEPVEALVGMLRLLYPNPDRHSGASHRSPTAEEARVVVQLAVSVVQWAREGIISKRT</sequence>
<reference evidence="1 2" key="1">
    <citation type="journal article" date="2015" name="Stand. Genomic Sci.">
        <title>Genomic Encyclopedia of Bacterial and Archaeal Type Strains, Phase III: the genomes of soil and plant-associated and newly described type strains.</title>
        <authorList>
            <person name="Whitman W.B."/>
            <person name="Woyke T."/>
            <person name="Klenk H.P."/>
            <person name="Zhou Y."/>
            <person name="Lilburn T.G."/>
            <person name="Beck B.J."/>
            <person name="De Vos P."/>
            <person name="Vandamme P."/>
            <person name="Eisen J.A."/>
            <person name="Garrity G."/>
            <person name="Hugenholtz P."/>
            <person name="Kyrpides N.C."/>
        </authorList>
    </citation>
    <scope>NUCLEOTIDE SEQUENCE [LARGE SCALE GENOMIC DNA]</scope>
    <source>
        <strain evidence="1 2">VKM Ac-2541</strain>
    </source>
</reference>
<evidence type="ECO:0000313" key="2">
    <source>
        <dbReference type="Proteomes" id="UP000295573"/>
    </source>
</evidence>
<dbReference type="EMBL" id="SLWR01000005">
    <property type="protein sequence ID" value="TCO47852.1"/>
    <property type="molecule type" value="Genomic_DNA"/>
</dbReference>
<gene>
    <name evidence="1" type="ORF">EV646_105410</name>
</gene>
<evidence type="ECO:0008006" key="3">
    <source>
        <dbReference type="Google" id="ProtNLM"/>
    </source>
</evidence>
<protein>
    <recommendedName>
        <fullName evidence="3">Abortive infection Abi-like protein</fullName>
    </recommendedName>
</protein>